<feature type="transmembrane region" description="Helical" evidence="7">
    <location>
        <begin position="119"/>
        <end position="141"/>
    </location>
</feature>
<evidence type="ECO:0000256" key="6">
    <source>
        <dbReference type="SAM" id="MobiDB-lite"/>
    </source>
</evidence>
<evidence type="ECO:0000313" key="9">
    <source>
        <dbReference type="EMBL" id="ATI41485.1"/>
    </source>
</evidence>
<evidence type="ECO:0000256" key="2">
    <source>
        <dbReference type="ARBA" id="ARBA00022475"/>
    </source>
</evidence>
<dbReference type="KEGG" id="cmag:CBW24_05370"/>
<dbReference type="InterPro" id="IPR018076">
    <property type="entry name" value="T2SS_GspF_dom"/>
</dbReference>
<dbReference type="OrthoDB" id="9810662at2"/>
<dbReference type="EMBL" id="CP021404">
    <property type="protein sequence ID" value="ATI41485.1"/>
    <property type="molecule type" value="Genomic_DNA"/>
</dbReference>
<dbReference type="Proteomes" id="UP000219050">
    <property type="component" value="Chromosome"/>
</dbReference>
<sequence length="334" mass="36689">MDYLDTANQFLIDQFGPMGPLYAVGALGVLLVLLALPMLLHRKADPLDKIKQEGGTGVRPAAPKPTGGKQQNLRYKRGKREQKLDKYASFLEPQDAEELSSARLKMIQAGYRGKGAVRAFHFASFALGLGMLAFGLLLALLKSVNGELTTQLLMLYVVIPGGIGYYLPKYWVNRRIQTRQQEITNGFPDALDMMLVCVEAGQSLDQSIIRVSKEIRAGFPALAEEFEIISYEMKAGKEKIAVLKDMSERAGVADVASFVTVLIQSTTFGTSIAEALRVYAAEMRDKRVMRAEEKANTLPTKLTLGTMMFTVPPLMIILIGPSIYGIYTTLNGGL</sequence>
<keyword evidence="3 7" id="KW-0812">Transmembrane</keyword>
<feature type="transmembrane region" description="Helical" evidence="7">
    <location>
        <begin position="304"/>
        <end position="327"/>
    </location>
</feature>
<dbReference type="PANTHER" id="PTHR35007:SF2">
    <property type="entry name" value="PILUS ASSEMBLE PROTEIN"/>
    <property type="match status" value="1"/>
</dbReference>
<name>A0A291LYE7_9RHOB</name>
<keyword evidence="5 7" id="KW-0472">Membrane</keyword>
<evidence type="ECO:0000256" key="3">
    <source>
        <dbReference type="ARBA" id="ARBA00022692"/>
    </source>
</evidence>
<feature type="domain" description="Type II secretion system protein GspF" evidence="8">
    <location>
        <begin position="191"/>
        <end position="319"/>
    </location>
</feature>
<feature type="transmembrane region" description="Helical" evidence="7">
    <location>
        <begin position="20"/>
        <end position="40"/>
    </location>
</feature>
<comment type="subcellular location">
    <subcellularLocation>
        <location evidence="1">Cell membrane</location>
        <topology evidence="1">Multi-pass membrane protein</topology>
    </subcellularLocation>
</comment>
<evidence type="ECO:0000256" key="1">
    <source>
        <dbReference type="ARBA" id="ARBA00004651"/>
    </source>
</evidence>
<evidence type="ECO:0000256" key="7">
    <source>
        <dbReference type="SAM" id="Phobius"/>
    </source>
</evidence>
<evidence type="ECO:0000256" key="5">
    <source>
        <dbReference type="ARBA" id="ARBA00023136"/>
    </source>
</evidence>
<dbReference type="AlphaFoldDB" id="A0A291LYE7"/>
<dbReference type="Pfam" id="PF00482">
    <property type="entry name" value="T2SSF"/>
    <property type="match status" value="1"/>
</dbReference>
<keyword evidence="2" id="KW-1003">Cell membrane</keyword>
<reference evidence="9 10" key="1">
    <citation type="submission" date="2017-05" db="EMBL/GenBank/DDBJ databases">
        <title>Comparative genomic and metabolic analysis of manganese-oxidizing mechanisms in Celeribater manganoxidans DY25T: its adaption to the environment of polymetallic nodule.</title>
        <authorList>
            <person name="Wang X."/>
        </authorList>
    </citation>
    <scope>NUCLEOTIDE SEQUENCE [LARGE SCALE GENOMIC DNA]</scope>
    <source>
        <strain evidence="9 10">DY25</strain>
    </source>
</reference>
<organism evidence="9 10">
    <name type="scientific">Pacificitalea manganoxidans</name>
    <dbReference type="NCBI Taxonomy" id="1411902"/>
    <lineage>
        <taxon>Bacteria</taxon>
        <taxon>Pseudomonadati</taxon>
        <taxon>Pseudomonadota</taxon>
        <taxon>Alphaproteobacteria</taxon>
        <taxon>Rhodobacterales</taxon>
        <taxon>Paracoccaceae</taxon>
        <taxon>Pacificitalea</taxon>
    </lineage>
</organism>
<feature type="region of interest" description="Disordered" evidence="6">
    <location>
        <begin position="51"/>
        <end position="75"/>
    </location>
</feature>
<feature type="transmembrane region" description="Helical" evidence="7">
    <location>
        <begin position="153"/>
        <end position="172"/>
    </location>
</feature>
<keyword evidence="10" id="KW-1185">Reference proteome</keyword>
<evidence type="ECO:0000256" key="4">
    <source>
        <dbReference type="ARBA" id="ARBA00022989"/>
    </source>
</evidence>
<keyword evidence="4 7" id="KW-1133">Transmembrane helix</keyword>
<evidence type="ECO:0000313" key="10">
    <source>
        <dbReference type="Proteomes" id="UP000219050"/>
    </source>
</evidence>
<protein>
    <submittedName>
        <fullName evidence="9">Pilus assembly protein TadC</fullName>
    </submittedName>
</protein>
<dbReference type="PANTHER" id="PTHR35007">
    <property type="entry name" value="INTEGRAL MEMBRANE PROTEIN-RELATED"/>
    <property type="match status" value="1"/>
</dbReference>
<gene>
    <name evidence="9" type="ORF">CBW24_05370</name>
</gene>
<dbReference type="RefSeq" id="WP_088662130.1">
    <property type="nucleotide sequence ID" value="NZ_CP021404.1"/>
</dbReference>
<accession>A0A291LYE7</accession>
<evidence type="ECO:0000259" key="8">
    <source>
        <dbReference type="Pfam" id="PF00482"/>
    </source>
</evidence>
<proteinExistence type="predicted"/>
<dbReference type="GO" id="GO:0005886">
    <property type="term" value="C:plasma membrane"/>
    <property type="evidence" value="ECO:0007669"/>
    <property type="project" value="UniProtKB-SubCell"/>
</dbReference>